<feature type="transmembrane region" description="Helical" evidence="6">
    <location>
        <begin position="135"/>
        <end position="158"/>
    </location>
</feature>
<protein>
    <recommendedName>
        <fullName evidence="7">ABC-2 type transporter transmembrane domain-containing protein</fullName>
    </recommendedName>
</protein>
<dbReference type="InterPro" id="IPR000412">
    <property type="entry name" value="ABC_2_transport"/>
</dbReference>
<comment type="subcellular location">
    <subcellularLocation>
        <location evidence="1">Membrane</location>
        <topology evidence="1">Multi-pass membrane protein</topology>
    </subcellularLocation>
</comment>
<keyword evidence="3 6" id="KW-1133">Transmembrane helix</keyword>
<keyword evidence="4 6" id="KW-0472">Membrane</keyword>
<dbReference type="InterPro" id="IPR051784">
    <property type="entry name" value="Nod_factor_ABC_transporter"/>
</dbReference>
<evidence type="ECO:0000313" key="9">
    <source>
        <dbReference type="Proteomes" id="UP001500973"/>
    </source>
</evidence>
<dbReference type="PANTHER" id="PTHR43229">
    <property type="entry name" value="NODULATION PROTEIN J"/>
    <property type="match status" value="1"/>
</dbReference>
<sequence length="257" mass="27330">MAMGILSINSLSFRGLFNWARPTDFLLAFVFTPVFDLLFYGLFGRFLNVADGTFYLIGGAMLAANMAALSGGVMSVTSERYYGTLHALLISPRGFGPAIFLRHIPYSFLGAVAGALALPVGMALLDVSLSVNELLVLLGCLLCGALSASALGMLLGVFALYVRDVFTVINLAVWFLSLALGLFIPPSTYPSWLTTVAHWVPGYHALSAARSVAGGDLQVAGSLGIEVARAFALTIGGVCAIRYYRHQVRHGRTSGLD</sequence>
<keyword evidence="9" id="KW-1185">Reference proteome</keyword>
<feature type="domain" description="ABC-2 type transporter transmembrane" evidence="7">
    <location>
        <begin position="19"/>
        <end position="212"/>
    </location>
</feature>
<evidence type="ECO:0000256" key="4">
    <source>
        <dbReference type="ARBA" id="ARBA00023136"/>
    </source>
</evidence>
<reference evidence="8 9" key="1">
    <citation type="journal article" date="2019" name="Int. J. Syst. Evol. Microbiol.">
        <title>The Global Catalogue of Microorganisms (GCM) 10K type strain sequencing project: providing services to taxonomists for standard genome sequencing and annotation.</title>
        <authorList>
            <consortium name="The Broad Institute Genomics Platform"/>
            <consortium name="The Broad Institute Genome Sequencing Center for Infectious Disease"/>
            <person name="Wu L."/>
            <person name="Ma J."/>
        </authorList>
    </citation>
    <scope>NUCLEOTIDE SEQUENCE [LARGE SCALE GENOMIC DNA]</scope>
    <source>
        <strain evidence="8 9">JCM 11756</strain>
    </source>
</reference>
<dbReference type="RefSeq" id="WP_344010283.1">
    <property type="nucleotide sequence ID" value="NZ_BAAAIZ010000009.1"/>
</dbReference>
<comment type="caution">
    <text evidence="8">The sequence shown here is derived from an EMBL/GenBank/DDBJ whole genome shotgun (WGS) entry which is preliminary data.</text>
</comment>
<feature type="transmembrane region" description="Helical" evidence="6">
    <location>
        <begin position="55"/>
        <end position="75"/>
    </location>
</feature>
<organism evidence="8 9">
    <name type="scientific">Streptomyces thermospinosisporus</name>
    <dbReference type="NCBI Taxonomy" id="161482"/>
    <lineage>
        <taxon>Bacteria</taxon>
        <taxon>Bacillati</taxon>
        <taxon>Actinomycetota</taxon>
        <taxon>Actinomycetes</taxon>
        <taxon>Kitasatosporales</taxon>
        <taxon>Streptomycetaceae</taxon>
        <taxon>Streptomyces</taxon>
    </lineage>
</organism>
<dbReference type="Pfam" id="PF01061">
    <property type="entry name" value="ABC2_membrane"/>
    <property type="match status" value="1"/>
</dbReference>
<evidence type="ECO:0000256" key="3">
    <source>
        <dbReference type="ARBA" id="ARBA00022989"/>
    </source>
</evidence>
<gene>
    <name evidence="8" type="ORF">GCM10009601_09730</name>
</gene>
<dbReference type="PIRSF" id="PIRSF006648">
    <property type="entry name" value="DrrB"/>
    <property type="match status" value="1"/>
</dbReference>
<evidence type="ECO:0000256" key="5">
    <source>
        <dbReference type="ARBA" id="ARBA00023251"/>
    </source>
</evidence>
<evidence type="ECO:0000313" key="8">
    <source>
        <dbReference type="EMBL" id="GAA1416814.1"/>
    </source>
</evidence>
<evidence type="ECO:0000256" key="2">
    <source>
        <dbReference type="ARBA" id="ARBA00022692"/>
    </source>
</evidence>
<accession>A0ABN1YMN3</accession>
<dbReference type="Proteomes" id="UP001500973">
    <property type="component" value="Unassembled WGS sequence"/>
</dbReference>
<feature type="transmembrane region" description="Helical" evidence="6">
    <location>
        <begin position="108"/>
        <end position="129"/>
    </location>
</feature>
<dbReference type="EMBL" id="BAAAIZ010000009">
    <property type="protein sequence ID" value="GAA1416814.1"/>
    <property type="molecule type" value="Genomic_DNA"/>
</dbReference>
<dbReference type="InterPro" id="IPR013525">
    <property type="entry name" value="ABC2_TM"/>
</dbReference>
<keyword evidence="5" id="KW-0046">Antibiotic resistance</keyword>
<evidence type="ECO:0000259" key="7">
    <source>
        <dbReference type="Pfam" id="PF01061"/>
    </source>
</evidence>
<evidence type="ECO:0000256" key="6">
    <source>
        <dbReference type="SAM" id="Phobius"/>
    </source>
</evidence>
<name>A0ABN1YMN3_9ACTN</name>
<proteinExistence type="predicted"/>
<keyword evidence="2 6" id="KW-0812">Transmembrane</keyword>
<feature type="transmembrane region" description="Helical" evidence="6">
    <location>
        <begin position="25"/>
        <end position="43"/>
    </location>
</feature>
<feature type="transmembrane region" description="Helical" evidence="6">
    <location>
        <begin position="165"/>
        <end position="184"/>
    </location>
</feature>
<dbReference type="PANTHER" id="PTHR43229:SF2">
    <property type="entry name" value="NODULATION PROTEIN J"/>
    <property type="match status" value="1"/>
</dbReference>
<evidence type="ECO:0000256" key="1">
    <source>
        <dbReference type="ARBA" id="ARBA00004141"/>
    </source>
</evidence>